<evidence type="ECO:0000256" key="2">
    <source>
        <dbReference type="ARBA" id="ARBA00022723"/>
    </source>
</evidence>
<accession>A0A0R3RQD2</accession>
<sequence>MGEDIIQHGPKSSIFHSGTPRDIANHSRNLDSKPEMVVSGGGSATTVISSVAATTAATLANNSNEIGNSSSSSSATGSPLNDDYAHRNYVSSSSLAFKSMKNKSEGMNEWDWTSMSEHNFAELCVFHVPDKPLEHQDPNNRAATSLPLNLTIRSSHEMPKKESELFRTLSRPSENGYNVESEIYFYSVKPIKPNTELLYWYSQDYAQRINFPTFCEYWKVPSPKVLKCVEAASAPGSSRNTELKPQQQQQQQQQQQLASSQEALDFSLKKVTKESTVGVASTTSKRSTDAHSPFTSSSGSDLTQLLSDDCESSVNSTSTLSSPTSPLATNERQQRITRPNVIQNPVHRPSQINGKTRYECKECSKTFGQLSNLKVHLRTHTGERPFKCSICFKEFTQLAHLQKHHLVHTGEKPHQCDVCQKRFSSMSNLKTHLRLHNGQKPYPCDLCSAKFTQFVHLKLHKRLHTNERPYNCSCCGILLALFRYFIASFHNADISIVSRAFHVSTMITIHTASLSDSLLIDLPIRERNFPRLHDLKRKRIYFSFEIIMFVGKKYISPSGLRTHWKSTSCRPATGSEMHIIDLDSEESSGTLRDEQCVTSTTPVPR</sequence>
<dbReference type="Gene3D" id="2.170.270.10">
    <property type="entry name" value="SET domain"/>
    <property type="match status" value="2"/>
</dbReference>
<keyword evidence="5" id="KW-0862">Zinc</keyword>
<keyword evidence="12" id="KW-1185">Reference proteome</keyword>
<feature type="region of interest" description="Disordered" evidence="10">
    <location>
        <begin position="586"/>
        <end position="605"/>
    </location>
</feature>
<proteinExistence type="predicted"/>
<dbReference type="InterPro" id="IPR013087">
    <property type="entry name" value="Znf_C2H2_type"/>
</dbReference>
<keyword evidence="8" id="KW-0539">Nucleus</keyword>
<dbReference type="PANTHER" id="PTHR47772:SF13">
    <property type="entry name" value="GASTRULA ZINC FINGER PROTEIN XLCGF49.1-LIKE-RELATED"/>
    <property type="match status" value="1"/>
</dbReference>
<dbReference type="InterPro" id="IPR050636">
    <property type="entry name" value="C2H2-ZF_domain-containing"/>
</dbReference>
<dbReference type="InterPro" id="IPR046341">
    <property type="entry name" value="SET_dom_sf"/>
</dbReference>
<dbReference type="PROSITE" id="PS50157">
    <property type="entry name" value="ZINC_FINGER_C2H2_2"/>
    <property type="match status" value="4"/>
</dbReference>
<protein>
    <submittedName>
        <fullName evidence="13">PR domain zinc finger protein 1</fullName>
    </submittedName>
</protein>
<dbReference type="PROSITE" id="PS00028">
    <property type="entry name" value="ZINC_FINGER_C2H2_1"/>
    <property type="match status" value="4"/>
</dbReference>
<keyword evidence="3" id="KW-0677">Repeat</keyword>
<evidence type="ECO:0000256" key="6">
    <source>
        <dbReference type="ARBA" id="ARBA00023015"/>
    </source>
</evidence>
<feature type="region of interest" description="Disordered" evidence="10">
    <location>
        <begin position="277"/>
        <end position="350"/>
    </location>
</feature>
<dbReference type="Gene3D" id="3.30.160.60">
    <property type="entry name" value="Classic Zinc Finger"/>
    <property type="match status" value="4"/>
</dbReference>
<keyword evidence="4 9" id="KW-0863">Zinc-finger</keyword>
<comment type="subcellular location">
    <subcellularLocation>
        <location evidence="1">Nucleus</location>
    </subcellularLocation>
</comment>
<feature type="region of interest" description="Disordered" evidence="10">
    <location>
        <begin position="235"/>
        <end position="261"/>
    </location>
</feature>
<evidence type="ECO:0000256" key="9">
    <source>
        <dbReference type="PROSITE-ProRule" id="PRU00042"/>
    </source>
</evidence>
<feature type="compositionally biased region" description="Polar residues" evidence="10">
    <location>
        <begin position="235"/>
        <end position="245"/>
    </location>
</feature>
<dbReference type="PANTHER" id="PTHR47772">
    <property type="entry name" value="ZINC FINGER PROTEIN 200"/>
    <property type="match status" value="1"/>
</dbReference>
<evidence type="ECO:0000256" key="5">
    <source>
        <dbReference type="ARBA" id="ARBA00022833"/>
    </source>
</evidence>
<feature type="domain" description="C2H2-type" evidence="11">
    <location>
        <begin position="414"/>
        <end position="441"/>
    </location>
</feature>
<dbReference type="InterPro" id="IPR036236">
    <property type="entry name" value="Znf_C2H2_sf"/>
</dbReference>
<feature type="domain" description="C2H2-type" evidence="11">
    <location>
        <begin position="386"/>
        <end position="413"/>
    </location>
</feature>
<evidence type="ECO:0000313" key="13">
    <source>
        <dbReference type="WBParaSite" id="EEL_0000388201-mRNA-1"/>
    </source>
</evidence>
<feature type="compositionally biased region" description="Polar residues" evidence="10">
    <location>
        <begin position="596"/>
        <end position="605"/>
    </location>
</feature>
<feature type="compositionally biased region" description="Polar residues" evidence="10">
    <location>
        <begin position="293"/>
        <end position="306"/>
    </location>
</feature>
<feature type="compositionally biased region" description="Basic and acidic residues" evidence="10">
    <location>
        <begin position="23"/>
        <end position="34"/>
    </location>
</feature>
<feature type="domain" description="C2H2-type" evidence="11">
    <location>
        <begin position="358"/>
        <end position="385"/>
    </location>
</feature>
<evidence type="ECO:0000256" key="3">
    <source>
        <dbReference type="ARBA" id="ARBA00022737"/>
    </source>
</evidence>
<dbReference type="STRING" id="1147741.A0A0R3RQD2"/>
<evidence type="ECO:0000259" key="11">
    <source>
        <dbReference type="PROSITE" id="PS50157"/>
    </source>
</evidence>
<feature type="compositionally biased region" description="Low complexity" evidence="10">
    <location>
        <begin position="312"/>
        <end position="330"/>
    </location>
</feature>
<reference evidence="13" key="1">
    <citation type="submission" date="2017-02" db="UniProtKB">
        <authorList>
            <consortium name="WormBaseParasite"/>
        </authorList>
    </citation>
    <scope>IDENTIFICATION</scope>
</reference>
<dbReference type="SMART" id="SM00355">
    <property type="entry name" value="ZnF_C2H2"/>
    <property type="match status" value="4"/>
</dbReference>
<dbReference type="FunFam" id="3.30.160.60:FF:000436">
    <property type="entry name" value="PR domain zinc finger protein 4"/>
    <property type="match status" value="1"/>
</dbReference>
<keyword evidence="7" id="KW-0804">Transcription</keyword>
<dbReference type="GO" id="GO:0008270">
    <property type="term" value="F:zinc ion binding"/>
    <property type="evidence" value="ECO:0007669"/>
    <property type="project" value="UniProtKB-KW"/>
</dbReference>
<dbReference type="WBParaSite" id="EEL_0000388201-mRNA-1">
    <property type="protein sequence ID" value="EEL_0000388201-mRNA-1"/>
    <property type="gene ID" value="EEL_0000388201"/>
</dbReference>
<organism evidence="12 13">
    <name type="scientific">Elaeophora elaphi</name>
    <dbReference type="NCBI Taxonomy" id="1147741"/>
    <lineage>
        <taxon>Eukaryota</taxon>
        <taxon>Metazoa</taxon>
        <taxon>Ecdysozoa</taxon>
        <taxon>Nematoda</taxon>
        <taxon>Chromadorea</taxon>
        <taxon>Rhabditida</taxon>
        <taxon>Spirurina</taxon>
        <taxon>Spiruromorpha</taxon>
        <taxon>Filarioidea</taxon>
        <taxon>Onchocercidae</taxon>
        <taxon>Elaeophora</taxon>
    </lineage>
</organism>
<evidence type="ECO:0000313" key="12">
    <source>
        <dbReference type="Proteomes" id="UP000050640"/>
    </source>
</evidence>
<evidence type="ECO:0000256" key="10">
    <source>
        <dbReference type="SAM" id="MobiDB-lite"/>
    </source>
</evidence>
<dbReference type="FunFam" id="3.30.160.60:FF:001498">
    <property type="entry name" value="Zinc finger protein 404"/>
    <property type="match status" value="1"/>
</dbReference>
<name>A0A0R3RQD2_9BILA</name>
<feature type="compositionally biased region" description="Low complexity" evidence="10">
    <location>
        <begin position="246"/>
        <end position="256"/>
    </location>
</feature>
<dbReference type="FunFam" id="3.30.160.60:FF:000748">
    <property type="entry name" value="PR domain zinc finger protein"/>
    <property type="match status" value="1"/>
</dbReference>
<dbReference type="GO" id="GO:0000122">
    <property type="term" value="P:negative regulation of transcription by RNA polymerase II"/>
    <property type="evidence" value="ECO:0007669"/>
    <property type="project" value="UniProtKB-ARBA"/>
</dbReference>
<dbReference type="Proteomes" id="UP000050640">
    <property type="component" value="Unplaced"/>
</dbReference>
<dbReference type="Pfam" id="PF00096">
    <property type="entry name" value="zf-C2H2"/>
    <property type="match status" value="3"/>
</dbReference>
<feature type="region of interest" description="Disordered" evidence="10">
    <location>
        <begin position="1"/>
        <end position="41"/>
    </location>
</feature>
<dbReference type="GO" id="GO:0005634">
    <property type="term" value="C:nucleus"/>
    <property type="evidence" value="ECO:0007669"/>
    <property type="project" value="UniProtKB-SubCell"/>
</dbReference>
<dbReference type="InterPro" id="IPR001214">
    <property type="entry name" value="SET_dom"/>
</dbReference>
<keyword evidence="6" id="KW-0805">Transcription regulation</keyword>
<evidence type="ECO:0000256" key="8">
    <source>
        <dbReference type="ARBA" id="ARBA00023242"/>
    </source>
</evidence>
<evidence type="ECO:0000256" key="1">
    <source>
        <dbReference type="ARBA" id="ARBA00004123"/>
    </source>
</evidence>
<dbReference type="Pfam" id="PF21549">
    <property type="entry name" value="PRDM2_PR"/>
    <property type="match status" value="1"/>
</dbReference>
<feature type="domain" description="C2H2-type" evidence="11">
    <location>
        <begin position="442"/>
        <end position="469"/>
    </location>
</feature>
<dbReference type="AlphaFoldDB" id="A0A0R3RQD2"/>
<dbReference type="FunFam" id="3.30.160.60:FF:000211">
    <property type="entry name" value="PR domain zinc finger protein 1"/>
    <property type="match status" value="1"/>
</dbReference>
<evidence type="ECO:0000256" key="4">
    <source>
        <dbReference type="ARBA" id="ARBA00022771"/>
    </source>
</evidence>
<evidence type="ECO:0000256" key="7">
    <source>
        <dbReference type="ARBA" id="ARBA00023163"/>
    </source>
</evidence>
<dbReference type="SUPFAM" id="SSF57667">
    <property type="entry name" value="beta-beta-alpha zinc fingers"/>
    <property type="match status" value="2"/>
</dbReference>
<keyword evidence="2" id="KW-0479">Metal-binding</keyword>